<evidence type="ECO:0000313" key="3">
    <source>
        <dbReference type="Proteomes" id="UP000596660"/>
    </source>
</evidence>
<evidence type="ECO:0000256" key="1">
    <source>
        <dbReference type="SAM" id="MobiDB-lite"/>
    </source>
</evidence>
<dbReference type="Gramene" id="AUR62000747-RA">
    <property type="protein sequence ID" value="AUR62000747-RA:cds"/>
    <property type="gene ID" value="AUR62000747"/>
</dbReference>
<feature type="region of interest" description="Disordered" evidence="1">
    <location>
        <begin position="1"/>
        <end position="21"/>
    </location>
</feature>
<accession>A0A803KNZ1</accession>
<dbReference type="OMA" id="HATSKKE"/>
<dbReference type="EnsemblPlants" id="AUR62000747-RA">
    <property type="protein sequence ID" value="AUR62000747-RA:cds"/>
    <property type="gene ID" value="AUR62000747"/>
</dbReference>
<proteinExistence type="predicted"/>
<evidence type="ECO:0000313" key="2">
    <source>
        <dbReference type="EnsemblPlants" id="AUR62000747-RA:cds"/>
    </source>
</evidence>
<dbReference type="AlphaFoldDB" id="A0A803KNZ1"/>
<feature type="compositionally biased region" description="Polar residues" evidence="1">
    <location>
        <begin position="1"/>
        <end position="13"/>
    </location>
</feature>
<protein>
    <submittedName>
        <fullName evidence="2">Uncharacterized protein</fullName>
    </submittedName>
</protein>
<keyword evidence="3" id="KW-1185">Reference proteome</keyword>
<name>A0A803KNZ1_CHEQI</name>
<dbReference type="Proteomes" id="UP000596660">
    <property type="component" value="Unplaced"/>
</dbReference>
<reference evidence="2" key="1">
    <citation type="journal article" date="2017" name="Nature">
        <title>The genome of Chenopodium quinoa.</title>
        <authorList>
            <person name="Jarvis D.E."/>
            <person name="Ho Y.S."/>
            <person name="Lightfoot D.J."/>
            <person name="Schmoeckel S.M."/>
            <person name="Li B."/>
            <person name="Borm T.J.A."/>
            <person name="Ohyanagi H."/>
            <person name="Mineta K."/>
            <person name="Michell C.T."/>
            <person name="Saber N."/>
            <person name="Kharbatia N.M."/>
            <person name="Rupper R.R."/>
            <person name="Sharp A.R."/>
            <person name="Dally N."/>
            <person name="Boughton B.A."/>
            <person name="Woo Y.H."/>
            <person name="Gao G."/>
            <person name="Schijlen E.G.W.M."/>
            <person name="Guo X."/>
            <person name="Momin A.A."/>
            <person name="Negrao S."/>
            <person name="Al-Babili S."/>
            <person name="Gehring C."/>
            <person name="Roessner U."/>
            <person name="Jung C."/>
            <person name="Murphy K."/>
            <person name="Arold S.T."/>
            <person name="Gojobori T."/>
            <person name="van der Linden C.G."/>
            <person name="van Loo E.N."/>
            <person name="Jellen E.N."/>
            <person name="Maughan P.J."/>
            <person name="Tester M."/>
        </authorList>
    </citation>
    <scope>NUCLEOTIDE SEQUENCE [LARGE SCALE GENOMIC DNA]</scope>
    <source>
        <strain evidence="2">cv. PI 614886</strain>
    </source>
</reference>
<sequence length="80" mass="9246">MHYKNQCRSTPKNQEVKAEANVTSTVERDDALICSLESKEESWVLDFGASFHATSKKEFFEKYVYGNLRKVYLGDDHVIL</sequence>
<organism evidence="2 3">
    <name type="scientific">Chenopodium quinoa</name>
    <name type="common">Quinoa</name>
    <dbReference type="NCBI Taxonomy" id="63459"/>
    <lineage>
        <taxon>Eukaryota</taxon>
        <taxon>Viridiplantae</taxon>
        <taxon>Streptophyta</taxon>
        <taxon>Embryophyta</taxon>
        <taxon>Tracheophyta</taxon>
        <taxon>Spermatophyta</taxon>
        <taxon>Magnoliopsida</taxon>
        <taxon>eudicotyledons</taxon>
        <taxon>Gunneridae</taxon>
        <taxon>Pentapetalae</taxon>
        <taxon>Caryophyllales</taxon>
        <taxon>Chenopodiaceae</taxon>
        <taxon>Chenopodioideae</taxon>
        <taxon>Atripliceae</taxon>
        <taxon>Chenopodium</taxon>
    </lineage>
</organism>
<reference evidence="2" key="2">
    <citation type="submission" date="2021-03" db="UniProtKB">
        <authorList>
            <consortium name="EnsemblPlants"/>
        </authorList>
    </citation>
    <scope>IDENTIFICATION</scope>
</reference>